<reference evidence="11" key="1">
    <citation type="submission" date="2025-08" db="UniProtKB">
        <authorList>
            <consortium name="Ensembl"/>
        </authorList>
    </citation>
    <scope>IDENTIFICATION</scope>
</reference>
<accession>A0A8C2WC58</accession>
<keyword evidence="12" id="KW-1185">Reference proteome</keyword>
<evidence type="ECO:0000256" key="9">
    <source>
        <dbReference type="ARBA" id="ARBA00023136"/>
    </source>
</evidence>
<evidence type="ECO:0000313" key="12">
    <source>
        <dbReference type="Proteomes" id="UP000694565"/>
    </source>
</evidence>
<dbReference type="InterPro" id="IPR004031">
    <property type="entry name" value="PMP22/EMP/MP20/Claudin"/>
</dbReference>
<sequence length="227" mass="24381">MYLAHTAHWQLLGLVTGVLAWILIMAATGLNEWRLWFVDDVTVVTSGVAWVGIWRACFYSHALSGIENCRGIGLSDPFAPAEIAAAQVLMVLALLCGLLGNVGAAAALRMVYFSALDRGNVRLAFAAAGATYLTAGSLCLVPLGWNMSVVLNNGSIDFPPEFHLPDAPVRQQVGSAIGIGVFASALMLVSGMLFLVCFGYKVNDLLSELRFIFQNDIKDINTDKSIE</sequence>
<feature type="transmembrane region" description="Helical" evidence="10">
    <location>
        <begin position="123"/>
        <end position="145"/>
    </location>
</feature>
<dbReference type="AlphaFoldDB" id="A0A8C2WC58"/>
<evidence type="ECO:0000256" key="10">
    <source>
        <dbReference type="SAM" id="Phobius"/>
    </source>
</evidence>
<keyword evidence="8 10" id="KW-1133">Transmembrane helix</keyword>
<comment type="subcellular location">
    <subcellularLocation>
        <location evidence="1">Cell junction</location>
        <location evidence="1">Tight junction</location>
    </subcellularLocation>
    <subcellularLocation>
        <location evidence="2">Cell membrane</location>
        <topology evidence="2">Multi-pass membrane protein</topology>
    </subcellularLocation>
</comment>
<evidence type="ECO:0000256" key="2">
    <source>
        <dbReference type="ARBA" id="ARBA00004651"/>
    </source>
</evidence>
<dbReference type="PANTHER" id="PTHR12002">
    <property type="entry name" value="CLAUDIN"/>
    <property type="match status" value="1"/>
</dbReference>
<dbReference type="Ensembl" id="ENSCLMT00005000214.1">
    <property type="protein sequence ID" value="ENSCLMP00005000202.1"/>
    <property type="gene ID" value="ENSCLMG00005000181.1"/>
</dbReference>
<dbReference type="GO" id="GO:0005886">
    <property type="term" value="C:plasma membrane"/>
    <property type="evidence" value="ECO:0007669"/>
    <property type="project" value="UniProtKB-SubCell"/>
</dbReference>
<feature type="transmembrane region" description="Helical" evidence="10">
    <location>
        <begin position="12"/>
        <end position="30"/>
    </location>
</feature>
<evidence type="ECO:0008006" key="13">
    <source>
        <dbReference type="Google" id="ProtNLM"/>
    </source>
</evidence>
<protein>
    <recommendedName>
        <fullName evidence="13">Claudin-34</fullName>
    </recommendedName>
</protein>
<keyword evidence="5" id="KW-1003">Cell membrane</keyword>
<comment type="similarity">
    <text evidence="3">Belongs to the claudin family.</text>
</comment>
<evidence type="ECO:0000256" key="4">
    <source>
        <dbReference type="ARBA" id="ARBA00022427"/>
    </source>
</evidence>
<dbReference type="PRINTS" id="PR01077">
    <property type="entry name" value="CLAUDIN"/>
</dbReference>
<name>A0A8C2WC58_CYCLU</name>
<evidence type="ECO:0000313" key="11">
    <source>
        <dbReference type="Ensembl" id="ENSCLMP00005000202.1"/>
    </source>
</evidence>
<organism evidence="11 12">
    <name type="scientific">Cyclopterus lumpus</name>
    <name type="common">Lumpsucker</name>
    <dbReference type="NCBI Taxonomy" id="8103"/>
    <lineage>
        <taxon>Eukaryota</taxon>
        <taxon>Metazoa</taxon>
        <taxon>Chordata</taxon>
        <taxon>Craniata</taxon>
        <taxon>Vertebrata</taxon>
        <taxon>Euteleostomi</taxon>
        <taxon>Actinopterygii</taxon>
        <taxon>Neopterygii</taxon>
        <taxon>Teleostei</taxon>
        <taxon>Neoteleostei</taxon>
        <taxon>Acanthomorphata</taxon>
        <taxon>Eupercaria</taxon>
        <taxon>Perciformes</taxon>
        <taxon>Cottioidei</taxon>
        <taxon>Cottales</taxon>
        <taxon>Cyclopteridae</taxon>
        <taxon>Cyclopterus</taxon>
    </lineage>
</organism>
<evidence type="ECO:0000256" key="6">
    <source>
        <dbReference type="ARBA" id="ARBA00022692"/>
    </source>
</evidence>
<proteinExistence type="inferred from homology"/>
<reference evidence="11" key="2">
    <citation type="submission" date="2025-09" db="UniProtKB">
        <authorList>
            <consortium name="Ensembl"/>
        </authorList>
    </citation>
    <scope>IDENTIFICATION</scope>
</reference>
<evidence type="ECO:0000256" key="3">
    <source>
        <dbReference type="ARBA" id="ARBA00008295"/>
    </source>
</evidence>
<feature type="transmembrane region" description="Helical" evidence="10">
    <location>
        <begin position="176"/>
        <end position="200"/>
    </location>
</feature>
<keyword evidence="6 10" id="KW-0812">Transmembrane</keyword>
<keyword evidence="4" id="KW-0796">Tight junction</keyword>
<feature type="transmembrane region" description="Helical" evidence="10">
    <location>
        <begin position="84"/>
        <end position="111"/>
    </location>
</feature>
<dbReference type="GeneTree" id="ENSGT00390000005717"/>
<dbReference type="Gene3D" id="1.20.140.150">
    <property type="match status" value="1"/>
</dbReference>
<evidence type="ECO:0000256" key="5">
    <source>
        <dbReference type="ARBA" id="ARBA00022475"/>
    </source>
</evidence>
<keyword evidence="7" id="KW-0965">Cell junction</keyword>
<evidence type="ECO:0000256" key="1">
    <source>
        <dbReference type="ARBA" id="ARBA00004435"/>
    </source>
</evidence>
<dbReference type="GO" id="GO:0005923">
    <property type="term" value="C:bicellular tight junction"/>
    <property type="evidence" value="ECO:0007669"/>
    <property type="project" value="UniProtKB-SubCell"/>
</dbReference>
<evidence type="ECO:0000256" key="7">
    <source>
        <dbReference type="ARBA" id="ARBA00022949"/>
    </source>
</evidence>
<dbReference type="Proteomes" id="UP000694565">
    <property type="component" value="Unplaced"/>
</dbReference>
<keyword evidence="9 10" id="KW-0472">Membrane</keyword>
<dbReference type="Pfam" id="PF13903">
    <property type="entry name" value="Claudin_2"/>
    <property type="match status" value="1"/>
</dbReference>
<evidence type="ECO:0000256" key="8">
    <source>
        <dbReference type="ARBA" id="ARBA00022989"/>
    </source>
</evidence>
<dbReference type="GO" id="GO:0005198">
    <property type="term" value="F:structural molecule activity"/>
    <property type="evidence" value="ECO:0007669"/>
    <property type="project" value="InterPro"/>
</dbReference>
<dbReference type="InterPro" id="IPR006187">
    <property type="entry name" value="Claudin"/>
</dbReference>